<protein>
    <recommendedName>
        <fullName evidence="1">PseI/NeuA/B-like domain-containing protein</fullName>
    </recommendedName>
</protein>
<dbReference type="PANTHER" id="PTHR42966">
    <property type="entry name" value="N-ACETYLNEURAMINATE SYNTHASE"/>
    <property type="match status" value="1"/>
</dbReference>
<dbReference type="GO" id="GO:0047444">
    <property type="term" value="F:N-acylneuraminate-9-phosphate synthase activity"/>
    <property type="evidence" value="ECO:0007669"/>
    <property type="project" value="TreeGrafter"/>
</dbReference>
<feature type="domain" description="PseI/NeuA/B-like" evidence="1">
    <location>
        <begin position="54"/>
        <end position="228"/>
    </location>
</feature>
<dbReference type="SUPFAM" id="SSF51569">
    <property type="entry name" value="Aldolase"/>
    <property type="match status" value="1"/>
</dbReference>
<dbReference type="InterPro" id="IPR013785">
    <property type="entry name" value="Aldolase_TIM"/>
</dbReference>
<dbReference type="PANTHER" id="PTHR42966:SF1">
    <property type="entry name" value="SIALIC ACID SYNTHASE"/>
    <property type="match status" value="1"/>
</dbReference>
<accession>A0A382HML0</accession>
<organism evidence="2">
    <name type="scientific">marine metagenome</name>
    <dbReference type="NCBI Taxonomy" id="408172"/>
    <lineage>
        <taxon>unclassified sequences</taxon>
        <taxon>metagenomes</taxon>
        <taxon>ecological metagenomes</taxon>
    </lineage>
</organism>
<evidence type="ECO:0000313" key="2">
    <source>
        <dbReference type="EMBL" id="SVB88315.1"/>
    </source>
</evidence>
<reference evidence="2" key="1">
    <citation type="submission" date="2018-05" db="EMBL/GenBank/DDBJ databases">
        <authorList>
            <person name="Lanie J.A."/>
            <person name="Ng W.-L."/>
            <person name="Kazmierczak K.M."/>
            <person name="Andrzejewski T.M."/>
            <person name="Davidsen T.M."/>
            <person name="Wayne K.J."/>
            <person name="Tettelin H."/>
            <person name="Glass J.I."/>
            <person name="Rusch D."/>
            <person name="Podicherti R."/>
            <person name="Tsui H.-C.T."/>
            <person name="Winkler M.E."/>
        </authorList>
    </citation>
    <scope>NUCLEOTIDE SEQUENCE</scope>
</reference>
<dbReference type="Gene3D" id="3.20.20.70">
    <property type="entry name" value="Aldolase class I"/>
    <property type="match status" value="1"/>
</dbReference>
<feature type="non-terminal residue" evidence="2">
    <location>
        <position position="228"/>
    </location>
</feature>
<dbReference type="AlphaFoldDB" id="A0A382HML0"/>
<dbReference type="EMBL" id="UINC01062070">
    <property type="protein sequence ID" value="SVB88315.1"/>
    <property type="molecule type" value="Genomic_DNA"/>
</dbReference>
<dbReference type="GO" id="GO:0016051">
    <property type="term" value="P:carbohydrate biosynthetic process"/>
    <property type="evidence" value="ECO:0007669"/>
    <property type="project" value="InterPro"/>
</dbReference>
<dbReference type="InterPro" id="IPR051690">
    <property type="entry name" value="PseI-like"/>
</dbReference>
<sequence>MILIHSNKMNNQIPEDLFTLEMANNHMGDVQHGIKIIKVFGDICKKYPFQFSFKFQYRALDSFIHPSMVDRDDIRYVKRFSETELSKDDFNRLLDEVRHQGFLTMSTPFDQESVDLIEEQNLDIIKIASCSFTDWPLLERVAQNDKPIIASTAGASTNDIDQVISFLTHRDKEFAIMHCVGQYPTPDENIHLGQLKFFQDRYPGVRFGFSTHEDPGATAIIQMAVAVG</sequence>
<name>A0A382HML0_9ZZZZ</name>
<dbReference type="InterPro" id="IPR013132">
    <property type="entry name" value="PseI/NeuA/B-like_N"/>
</dbReference>
<evidence type="ECO:0000259" key="1">
    <source>
        <dbReference type="Pfam" id="PF03102"/>
    </source>
</evidence>
<dbReference type="Pfam" id="PF03102">
    <property type="entry name" value="NeuB"/>
    <property type="match status" value="1"/>
</dbReference>
<gene>
    <name evidence="2" type="ORF">METZ01_LOCUS241169</name>
</gene>
<proteinExistence type="predicted"/>